<evidence type="ECO:0000259" key="6">
    <source>
        <dbReference type="Pfam" id="PF17678"/>
    </source>
</evidence>
<dbReference type="InterPro" id="IPR041371">
    <property type="entry name" value="GH92_N"/>
</dbReference>
<dbReference type="GO" id="GO:0000224">
    <property type="term" value="F:peptide-N4-(N-acetyl-beta-glucosaminyl)asparagine amidase activity"/>
    <property type="evidence" value="ECO:0007669"/>
    <property type="project" value="TreeGrafter"/>
</dbReference>
<dbReference type="GO" id="GO:0006516">
    <property type="term" value="P:glycoprotein catabolic process"/>
    <property type="evidence" value="ECO:0007669"/>
    <property type="project" value="TreeGrafter"/>
</dbReference>
<feature type="signal peptide" evidence="4">
    <location>
        <begin position="1"/>
        <end position="31"/>
    </location>
</feature>
<evidence type="ECO:0000256" key="2">
    <source>
        <dbReference type="ARBA" id="ARBA00011245"/>
    </source>
</evidence>
<dbReference type="NCBIfam" id="TIGR01180">
    <property type="entry name" value="aman2_put"/>
    <property type="match status" value="1"/>
</dbReference>
<dbReference type="InterPro" id="IPR012939">
    <property type="entry name" value="Glyco_hydro_92"/>
</dbReference>
<dbReference type="EMBL" id="QEKY01000018">
    <property type="protein sequence ID" value="PVZ07786.1"/>
    <property type="molecule type" value="Genomic_DNA"/>
</dbReference>
<evidence type="ECO:0000313" key="7">
    <source>
        <dbReference type="EMBL" id="PVZ07786.1"/>
    </source>
</evidence>
<organism evidence="7 8">
    <name type="scientific">Porphyromonas loveana</name>
    <dbReference type="NCBI Taxonomy" id="1884669"/>
    <lineage>
        <taxon>Bacteria</taxon>
        <taxon>Pseudomonadati</taxon>
        <taxon>Bacteroidota</taxon>
        <taxon>Bacteroidia</taxon>
        <taxon>Bacteroidales</taxon>
        <taxon>Porphyromonadaceae</taxon>
        <taxon>Porphyromonas</taxon>
    </lineage>
</organism>
<dbReference type="Gene3D" id="3.30.2080.10">
    <property type="entry name" value="GH92 mannosidase domain"/>
    <property type="match status" value="1"/>
</dbReference>
<dbReference type="InterPro" id="IPR050883">
    <property type="entry name" value="PNGase"/>
</dbReference>
<dbReference type="InterPro" id="IPR008928">
    <property type="entry name" value="6-hairpin_glycosidase_sf"/>
</dbReference>
<dbReference type="Proteomes" id="UP000245462">
    <property type="component" value="Unassembled WGS sequence"/>
</dbReference>
<feature type="chain" id="PRO_5015762764" evidence="4">
    <location>
        <begin position="32"/>
        <end position="779"/>
    </location>
</feature>
<dbReference type="Gene3D" id="1.20.1610.10">
    <property type="entry name" value="alpha-1,2-mannosidases domains"/>
    <property type="match status" value="1"/>
</dbReference>
<evidence type="ECO:0000313" key="8">
    <source>
        <dbReference type="Proteomes" id="UP000245462"/>
    </source>
</evidence>
<protein>
    <submittedName>
        <fullName evidence="7">Putative alpha-1,2-mannosidase</fullName>
    </submittedName>
</protein>
<comment type="caution">
    <text evidence="7">The sequence shown here is derived from an EMBL/GenBank/DDBJ whole genome shotgun (WGS) entry which is preliminary data.</text>
</comment>
<keyword evidence="4" id="KW-0732">Signal</keyword>
<dbReference type="GO" id="GO:0005829">
    <property type="term" value="C:cytosol"/>
    <property type="evidence" value="ECO:0007669"/>
    <property type="project" value="TreeGrafter"/>
</dbReference>
<dbReference type="FunFam" id="1.20.1050.60:FF:000001">
    <property type="entry name" value="Putative alpha-1,2-mannosidase"/>
    <property type="match status" value="1"/>
</dbReference>
<dbReference type="GO" id="GO:0005975">
    <property type="term" value="P:carbohydrate metabolic process"/>
    <property type="evidence" value="ECO:0007669"/>
    <property type="project" value="InterPro"/>
</dbReference>
<keyword evidence="3" id="KW-0106">Calcium</keyword>
<proteinExistence type="predicted"/>
<comment type="subunit">
    <text evidence="2">Monomer.</text>
</comment>
<dbReference type="InterPro" id="IPR005887">
    <property type="entry name" value="GH92_a_mannosidase_put"/>
</dbReference>
<feature type="domain" description="Glycosyl hydrolase family 92 N-terminal" evidence="6">
    <location>
        <begin position="45"/>
        <end position="297"/>
    </location>
</feature>
<dbReference type="GO" id="GO:0030246">
    <property type="term" value="F:carbohydrate binding"/>
    <property type="evidence" value="ECO:0007669"/>
    <property type="project" value="InterPro"/>
</dbReference>
<dbReference type="Pfam" id="PF17678">
    <property type="entry name" value="Glyco_hydro_92N"/>
    <property type="match status" value="1"/>
</dbReference>
<dbReference type="PANTHER" id="PTHR12143:SF39">
    <property type="entry name" value="SECRETED PROTEIN"/>
    <property type="match status" value="1"/>
</dbReference>
<evidence type="ECO:0000259" key="5">
    <source>
        <dbReference type="Pfam" id="PF07971"/>
    </source>
</evidence>
<feature type="domain" description="Glycosyl hydrolase family 92" evidence="5">
    <location>
        <begin position="325"/>
        <end position="776"/>
    </location>
</feature>
<name>A0A2U1F6I3_9PORP</name>
<dbReference type="PANTHER" id="PTHR12143">
    <property type="entry name" value="PEPTIDE N-GLYCANASE PNGASE -RELATED"/>
    <property type="match status" value="1"/>
</dbReference>
<accession>A0A2U1F6I3</accession>
<dbReference type="InterPro" id="IPR014718">
    <property type="entry name" value="GH-type_carb-bd"/>
</dbReference>
<dbReference type="Gene3D" id="1.20.1050.60">
    <property type="entry name" value="alpha-1,2-mannosidase"/>
    <property type="match status" value="1"/>
</dbReference>
<dbReference type="SUPFAM" id="SSF48208">
    <property type="entry name" value="Six-hairpin glycosidases"/>
    <property type="match status" value="1"/>
</dbReference>
<evidence type="ECO:0000256" key="4">
    <source>
        <dbReference type="SAM" id="SignalP"/>
    </source>
</evidence>
<evidence type="ECO:0000256" key="1">
    <source>
        <dbReference type="ARBA" id="ARBA00001913"/>
    </source>
</evidence>
<keyword evidence="8" id="KW-1185">Reference proteome</keyword>
<reference evidence="7 8" key="1">
    <citation type="submission" date="2018-04" db="EMBL/GenBank/DDBJ databases">
        <title>Genomic Encyclopedia of Type Strains, Phase IV (KMG-IV): sequencing the most valuable type-strain genomes for metagenomic binning, comparative biology and taxonomic classification.</title>
        <authorList>
            <person name="Goeker M."/>
        </authorList>
    </citation>
    <scope>NUCLEOTIDE SEQUENCE [LARGE SCALE GENOMIC DNA]</scope>
    <source>
        <strain evidence="7 8">DSM 28520</strain>
    </source>
</reference>
<dbReference type="Gene3D" id="2.70.98.10">
    <property type="match status" value="1"/>
</dbReference>
<dbReference type="Pfam" id="PF07971">
    <property type="entry name" value="Glyco_hydro_92"/>
    <property type="match status" value="1"/>
</dbReference>
<gene>
    <name evidence="7" type="ORF">C7382_1181</name>
</gene>
<sequence length="779" mass="87897">MNHRQSQTMTLLRYCLLALSLGLVAHDAARAQEINISTRKLTDKVNPFIGTANYGTTNPGAVLPHGLMSVSPFNVSGSTENRFDKDARWWSTPYSADNEYCIGFSHVNLSGVGCPELGGLLLMATTGKFTPDYRLYGSPLTQEYARPGEYRTVLERYGIAAASTVTLRTSLTAFTFPAGEGHILLNLGQALSNESGATLHFVNDSTMVGSRLMGSFCYNPQAIFRQYFAMRVSRRPHTAGYWKKQPPMTVEAQWDATADSYKLYDRYRQEMSGDDVGVRFSYRCEEGEILYVQMGVSFVSEANALQNLEAEQADLLKESRGDYAQAYTAMLSQAVDTWEKALGVVQVEGGTQNEQTIFYTALYHMLIHPNILQDSNGEYPMMGGSGIGRTEHDRYTVFSLWDTYRNVHPLLCLLFPDKQEQMVRSMLDMYHEGGWLPRWELYGQETLTMEGDPALIAINDTWQRGVRGFDTDVAYEAMKKSATTAGADNLIRPDNDDYLSLGFVPLHEAYDNSVSHALEYYLADWNLSEFARALGRHEDAALFRKRSFGYRHYYNKEYGMLRPLLPDGSFLMPFDPKLGENFEPNPGFHEGSAYNYSFFVPHDVAGLSRLMGGRKAFVDRLQRIFDDGHYDPTNEPDIAYPYLFSYFPDEAWRTQKLTRELIDRHFCNAVDGLPGNDDAGTMSAWLVYSMLGFYPDCPGSPSYTLTSPVFPKVTIRLDRRYYPQGQLVITTTSQSDAAKCIYIKDVHVGGRKITQGRRRISHDELVGCGELHFDLGVRP</sequence>
<dbReference type="AlphaFoldDB" id="A0A2U1F6I3"/>
<evidence type="ECO:0000256" key="3">
    <source>
        <dbReference type="ARBA" id="ARBA00022837"/>
    </source>
</evidence>
<comment type="cofactor">
    <cofactor evidence="1">
        <name>Ca(2+)</name>
        <dbReference type="ChEBI" id="CHEBI:29108"/>
    </cofactor>
</comment>